<dbReference type="Proteomes" id="UP000034883">
    <property type="component" value="Chromosome"/>
</dbReference>
<keyword evidence="2" id="KW-1185">Reference proteome</keyword>
<dbReference type="STRING" id="927083.DB32_008290"/>
<proteinExistence type="predicted"/>
<evidence type="ECO:0000313" key="2">
    <source>
        <dbReference type="Proteomes" id="UP000034883"/>
    </source>
</evidence>
<reference evidence="1 2" key="1">
    <citation type="submission" date="2015-03" db="EMBL/GenBank/DDBJ databases">
        <title>Genome assembly of Sandaracinus amylolyticus DSM 53668.</title>
        <authorList>
            <person name="Sharma G."/>
            <person name="Subramanian S."/>
        </authorList>
    </citation>
    <scope>NUCLEOTIDE SEQUENCE [LARGE SCALE GENOMIC DNA]</scope>
    <source>
        <strain evidence="1 2">DSM 53668</strain>
    </source>
</reference>
<accession>A0A0F6YM87</accession>
<protein>
    <submittedName>
        <fullName evidence="1">Uncharacterized protein</fullName>
    </submittedName>
</protein>
<dbReference type="AlphaFoldDB" id="A0A0F6YM87"/>
<organism evidence="1 2">
    <name type="scientific">Sandaracinus amylolyticus</name>
    <dbReference type="NCBI Taxonomy" id="927083"/>
    <lineage>
        <taxon>Bacteria</taxon>
        <taxon>Pseudomonadati</taxon>
        <taxon>Myxococcota</taxon>
        <taxon>Polyangia</taxon>
        <taxon>Polyangiales</taxon>
        <taxon>Sandaracinaceae</taxon>
        <taxon>Sandaracinus</taxon>
    </lineage>
</organism>
<sequence>MTSIACSEGPYVIGEQGLPPARYCPAGTDCRGRFELPLGRSGTGVWGDGWTAGTTSRAPALLLRGEDATSTRWPARTGGSLVSEGAIVARRGPFTDATRAVAIDPAFTSEGTLARVGASDLVIELVLRAAASSEVLRAESASRSIVVRSDAERVLTLQHGELVIATRPLVEGAWYHVVFELHDDRASVVHVNGVATDAIAMPGGREEPHAIVVGGAGSARVAWLAIVPLGDAVLEAGALRERFAALTGVLPSLAGGGPLPIVMAREGEAFVDLVEDAGARRLHLVGEDWPRIACRPDAAGEIFCGYLAEARARRGTYVPFDPIAFETIGASVVHVDEARSIGEVVPMGAVRGAPVSGRHGVAVVLEHGGTTTFSFFARAAGAGMVEASIEGAGVARVDLDAQLVVSNDPAIEVQLDDWGAGVTRVALVARDLADGQHRAEIVAVVGGSTEFVGDDSTLFEVAGLQREGNRISPSSLVFDVHGDDELVFAATDNVPSATSGRIRARALTAPVARLHDQAMLNISEGASPGDQINLYVTIPGSVIFAASQDDVIRWLIPSMVDVDGRAFDVEASWDAESARLVMGGVDDTRGVDTSIASGRYDRLAIGFTGSTSGPFDGLVGAIGIGP</sequence>
<name>A0A0F6YM87_9BACT</name>
<dbReference type="EMBL" id="CP011125">
    <property type="protein sequence ID" value="AKF11141.1"/>
    <property type="molecule type" value="Genomic_DNA"/>
</dbReference>
<gene>
    <name evidence="1" type="ORF">DB32_008290</name>
</gene>
<evidence type="ECO:0000313" key="1">
    <source>
        <dbReference type="EMBL" id="AKF11141.1"/>
    </source>
</evidence>
<dbReference type="KEGG" id="samy:DB32_008290"/>